<evidence type="ECO:0000256" key="2">
    <source>
        <dbReference type="ARBA" id="ARBA00022605"/>
    </source>
</evidence>
<feature type="binding site" evidence="9">
    <location>
        <position position="76"/>
    </location>
    <ligand>
        <name>5-phospho-alpha-D-ribose 1-diphosphate</name>
        <dbReference type="ChEBI" id="CHEBI:58017"/>
    </ligand>
</feature>
<evidence type="ECO:0000256" key="4">
    <source>
        <dbReference type="ARBA" id="ARBA00022679"/>
    </source>
</evidence>
<proteinExistence type="inferred from homology"/>
<feature type="binding site" evidence="9">
    <location>
        <begin position="104"/>
        <end position="112"/>
    </location>
    <ligand>
        <name>5-phospho-alpha-D-ribose 1-diphosphate</name>
        <dbReference type="ChEBI" id="CHEBI:58017"/>
    </ligand>
</feature>
<evidence type="ECO:0000256" key="9">
    <source>
        <dbReference type="HAMAP-Rule" id="MF_00211"/>
    </source>
</evidence>
<feature type="domain" description="Glycosyl transferase family 3" evidence="10">
    <location>
        <begin position="71"/>
        <end position="320"/>
    </location>
</feature>
<evidence type="ECO:0000256" key="5">
    <source>
        <dbReference type="ARBA" id="ARBA00022822"/>
    </source>
</evidence>
<dbReference type="NCBIfam" id="TIGR01245">
    <property type="entry name" value="trpD"/>
    <property type="match status" value="1"/>
</dbReference>
<dbReference type="GO" id="GO:0004048">
    <property type="term" value="F:anthranilate phosphoribosyltransferase activity"/>
    <property type="evidence" value="ECO:0007669"/>
    <property type="project" value="UniProtKB-UniRule"/>
</dbReference>
<dbReference type="InterPro" id="IPR000312">
    <property type="entry name" value="Glycosyl_Trfase_fam3"/>
</dbReference>
<comment type="caution">
    <text evidence="12">The sequence shown here is derived from an EMBL/GenBank/DDBJ whole genome shotgun (WGS) entry which is preliminary data.</text>
</comment>
<reference evidence="12 13" key="1">
    <citation type="submission" date="2019-07" db="EMBL/GenBank/DDBJ databases">
        <title>Whole genome shotgun sequence of Deinococcus cellulosilyticus NBRC 106333.</title>
        <authorList>
            <person name="Hosoyama A."/>
            <person name="Uohara A."/>
            <person name="Ohji S."/>
            <person name="Ichikawa N."/>
        </authorList>
    </citation>
    <scope>NUCLEOTIDE SEQUENCE [LARGE SCALE GENOMIC DNA]</scope>
    <source>
        <strain evidence="12 13">NBRC 106333</strain>
    </source>
</reference>
<dbReference type="SUPFAM" id="SSF47648">
    <property type="entry name" value="Nucleoside phosphorylase/phosphoribosyltransferase N-terminal domain"/>
    <property type="match status" value="1"/>
</dbReference>
<dbReference type="GO" id="GO:0005829">
    <property type="term" value="C:cytosol"/>
    <property type="evidence" value="ECO:0007669"/>
    <property type="project" value="TreeGrafter"/>
</dbReference>
<dbReference type="RefSeq" id="WP_146885923.1">
    <property type="nucleotide sequence ID" value="NZ_BJXB01000014.1"/>
</dbReference>
<evidence type="ECO:0000256" key="1">
    <source>
        <dbReference type="ARBA" id="ARBA00004907"/>
    </source>
</evidence>
<dbReference type="InterPro" id="IPR036320">
    <property type="entry name" value="Glycosyl_Trfase_fam3_N_dom_sf"/>
</dbReference>
<dbReference type="Gene3D" id="1.20.970.10">
    <property type="entry name" value="Transferase, Pyrimidine Nucleoside Phosphorylase, Chain C"/>
    <property type="match status" value="1"/>
</dbReference>
<comment type="caution">
    <text evidence="9">Lacks conserved residue(s) required for the propagation of feature annotation.</text>
</comment>
<dbReference type="Gene3D" id="3.40.1030.10">
    <property type="entry name" value="Nucleoside phosphorylase/phosphoribosyltransferase catalytic domain"/>
    <property type="match status" value="1"/>
</dbReference>
<comment type="cofactor">
    <cofactor evidence="9">
        <name>Mg(2+)</name>
        <dbReference type="ChEBI" id="CHEBI:18420"/>
    </cofactor>
    <text evidence="9">Binds 2 magnesium ions per monomer.</text>
</comment>
<feature type="binding site" evidence="9">
    <location>
        <position position="220"/>
    </location>
    <ligand>
        <name>Mg(2+)</name>
        <dbReference type="ChEBI" id="CHEBI:18420"/>
        <label>2</label>
    </ligand>
</feature>
<dbReference type="EMBL" id="BJXB01000014">
    <property type="protein sequence ID" value="GEM47565.1"/>
    <property type="molecule type" value="Genomic_DNA"/>
</dbReference>
<comment type="similarity">
    <text evidence="9">Belongs to the anthranilate phosphoribosyltransferase family.</text>
</comment>
<dbReference type="InterPro" id="IPR017459">
    <property type="entry name" value="Glycosyl_Trfase_fam3_N_dom"/>
</dbReference>
<feature type="binding site" evidence="9">
    <location>
        <begin position="86"/>
        <end position="89"/>
    </location>
    <ligand>
        <name>5-phospho-alpha-D-ribose 1-diphosphate</name>
        <dbReference type="ChEBI" id="CHEBI:58017"/>
    </ligand>
</feature>
<evidence type="ECO:0000256" key="3">
    <source>
        <dbReference type="ARBA" id="ARBA00022676"/>
    </source>
</evidence>
<feature type="binding site" evidence="9">
    <location>
        <position position="116"/>
    </location>
    <ligand>
        <name>5-phospho-alpha-D-ribose 1-diphosphate</name>
        <dbReference type="ChEBI" id="CHEBI:58017"/>
    </ligand>
</feature>
<keyword evidence="4 9" id="KW-0808">Transferase</keyword>
<dbReference type="EC" id="2.4.2.18" evidence="9"/>
<feature type="binding site" evidence="9">
    <location>
        <position position="107"/>
    </location>
    <ligand>
        <name>anthranilate</name>
        <dbReference type="ChEBI" id="CHEBI:16567"/>
        <label>1</label>
    </ligand>
</feature>
<feature type="binding site" evidence="9">
    <location>
        <position position="76"/>
    </location>
    <ligand>
        <name>anthranilate</name>
        <dbReference type="ChEBI" id="CHEBI:16567"/>
        <label>1</label>
    </ligand>
</feature>
<evidence type="ECO:0000256" key="6">
    <source>
        <dbReference type="ARBA" id="ARBA00023141"/>
    </source>
</evidence>
<comment type="function">
    <text evidence="9">Catalyzes the transfer of the phosphoribosyl group of 5-phosphorylribose-1-pyrophosphate (PRPP) to anthranilate to yield N-(5'-phosphoribosyl)-anthranilate (PRA).</text>
</comment>
<dbReference type="OrthoDB" id="9806430at2"/>
<keyword evidence="2 9" id="KW-0028">Amino-acid biosynthesis</keyword>
<dbReference type="Pfam" id="PF02885">
    <property type="entry name" value="Glycos_trans_3N"/>
    <property type="match status" value="1"/>
</dbReference>
<dbReference type="PANTHER" id="PTHR43285:SF2">
    <property type="entry name" value="ANTHRANILATE PHOSPHORIBOSYLTRANSFERASE"/>
    <property type="match status" value="1"/>
</dbReference>
<evidence type="ECO:0000259" key="10">
    <source>
        <dbReference type="Pfam" id="PF00591"/>
    </source>
</evidence>
<keyword evidence="6 9" id="KW-0057">Aromatic amino acid biosynthesis</keyword>
<organism evidence="12 13">
    <name type="scientific">Deinococcus cellulosilyticus (strain DSM 18568 / NBRC 106333 / KACC 11606 / 5516J-15)</name>
    <dbReference type="NCBI Taxonomy" id="1223518"/>
    <lineage>
        <taxon>Bacteria</taxon>
        <taxon>Thermotogati</taxon>
        <taxon>Deinococcota</taxon>
        <taxon>Deinococci</taxon>
        <taxon>Deinococcales</taxon>
        <taxon>Deinococcaceae</taxon>
        <taxon>Deinococcus</taxon>
    </lineage>
</organism>
<evidence type="ECO:0000259" key="11">
    <source>
        <dbReference type="Pfam" id="PF02885"/>
    </source>
</evidence>
<comment type="pathway">
    <text evidence="1 9">Amino-acid biosynthesis; L-tryptophan biosynthesis; L-tryptophan from chorismate: step 2/5.</text>
</comment>
<evidence type="ECO:0000256" key="8">
    <source>
        <dbReference type="ARBA" id="ARBA00061188"/>
    </source>
</evidence>
<dbReference type="UniPathway" id="UPA00035">
    <property type="reaction ID" value="UER00041"/>
</dbReference>
<feature type="binding site" evidence="9">
    <location>
        <begin position="79"/>
        <end position="80"/>
    </location>
    <ligand>
        <name>5-phospho-alpha-D-ribose 1-diphosphate</name>
        <dbReference type="ChEBI" id="CHEBI:58017"/>
    </ligand>
</feature>
<dbReference type="FunFam" id="3.40.1030.10:FF:000002">
    <property type="entry name" value="Anthranilate phosphoribosyltransferase"/>
    <property type="match status" value="1"/>
</dbReference>
<evidence type="ECO:0000313" key="13">
    <source>
        <dbReference type="Proteomes" id="UP000321306"/>
    </source>
</evidence>
<dbReference type="HAMAP" id="MF_00211">
    <property type="entry name" value="TrpD"/>
    <property type="match status" value="1"/>
</dbReference>
<gene>
    <name evidence="9 12" type="primary">trpD</name>
    <name evidence="12" type="ORF">DC3_32000</name>
</gene>
<dbReference type="GO" id="GO:0000162">
    <property type="term" value="P:L-tryptophan biosynthetic process"/>
    <property type="evidence" value="ECO:0007669"/>
    <property type="project" value="UniProtKB-UniRule"/>
</dbReference>
<comment type="subunit">
    <text evidence="9">Homodimer.</text>
</comment>
<keyword evidence="13" id="KW-1185">Reference proteome</keyword>
<comment type="catalytic activity">
    <reaction evidence="7 9">
        <text>N-(5-phospho-beta-D-ribosyl)anthranilate + diphosphate = 5-phospho-alpha-D-ribose 1-diphosphate + anthranilate</text>
        <dbReference type="Rhea" id="RHEA:11768"/>
        <dbReference type="ChEBI" id="CHEBI:16567"/>
        <dbReference type="ChEBI" id="CHEBI:18277"/>
        <dbReference type="ChEBI" id="CHEBI:33019"/>
        <dbReference type="ChEBI" id="CHEBI:58017"/>
        <dbReference type="EC" id="2.4.2.18"/>
    </reaction>
</comment>
<feature type="binding site" evidence="9">
    <location>
        <position position="88"/>
    </location>
    <ligand>
        <name>Mg(2+)</name>
        <dbReference type="ChEBI" id="CHEBI:18420"/>
        <label>1</label>
    </ligand>
</feature>
<sequence>MLHKLLSGQVLSFDEAAEFMRQVMSDQVSPVRLSAALAALRVRGEAPQEIAGFASTMREFAIPVKVKAPLVMDIVGTGGDSENPFNISTTTIFVVSTAGVTVAKHGNRAASSKSGSADLLEACGVNLNATPETIEKAINTVGVGFLFARSYHPAMRFAAPVRAELGVRTVFNLLGPLTNPATPTHQVVGVSSPHLVPVFAQVLQKLGLKRGIVVYGDGLDEFTTCGPNQVAELKDGEISEYTIEPESVGIRCVAKQDIQGGDAQHNAEITKAVLGGKGTQAQRDIVALNAGIALYISGQQESIEKGIQRAYEVLDSGEALLKLQAYAALTQQ</sequence>
<feature type="binding site" evidence="9">
    <location>
        <position position="162"/>
    </location>
    <ligand>
        <name>anthranilate</name>
        <dbReference type="ChEBI" id="CHEBI:16567"/>
        <label>2</label>
    </ligand>
</feature>
<protein>
    <recommendedName>
        <fullName evidence="9">Anthranilate phosphoribosyltransferase</fullName>
        <ecNumber evidence="9">2.4.2.18</ecNumber>
    </recommendedName>
</protein>
<feature type="binding site" evidence="9">
    <location>
        <position position="221"/>
    </location>
    <ligand>
        <name>Mg(2+)</name>
        <dbReference type="ChEBI" id="CHEBI:18420"/>
        <label>1</label>
    </ligand>
</feature>
<feature type="binding site" evidence="9">
    <location>
        <position position="221"/>
    </location>
    <ligand>
        <name>Mg(2+)</name>
        <dbReference type="ChEBI" id="CHEBI:18420"/>
        <label>2</label>
    </ligand>
</feature>
<keyword evidence="9" id="KW-0479">Metal-binding</keyword>
<dbReference type="InterPro" id="IPR005940">
    <property type="entry name" value="Anthranilate_Pribosyl_Tfrase"/>
</dbReference>
<evidence type="ECO:0000256" key="7">
    <source>
        <dbReference type="ARBA" id="ARBA00052328"/>
    </source>
</evidence>
<accession>A0A511N411</accession>
<dbReference type="InterPro" id="IPR035902">
    <property type="entry name" value="Nuc_phospho_transferase"/>
</dbReference>
<keyword evidence="5 9" id="KW-0822">Tryptophan biosynthesis</keyword>
<dbReference type="GO" id="GO:0000287">
    <property type="term" value="F:magnesium ion binding"/>
    <property type="evidence" value="ECO:0007669"/>
    <property type="project" value="UniProtKB-UniRule"/>
</dbReference>
<comment type="similarity">
    <text evidence="8">In the C-terminal section; belongs to the anthranilate phosphoribosyltransferase family.</text>
</comment>
<dbReference type="Proteomes" id="UP000321306">
    <property type="component" value="Unassembled WGS sequence"/>
</dbReference>
<keyword evidence="9" id="KW-0460">Magnesium</keyword>
<feature type="domain" description="Glycosyl transferase family 3 N-terminal" evidence="11">
    <location>
        <begin position="2"/>
        <end position="61"/>
    </location>
</feature>
<dbReference type="Pfam" id="PF00591">
    <property type="entry name" value="Glycos_transf_3"/>
    <property type="match status" value="1"/>
</dbReference>
<dbReference type="SUPFAM" id="SSF52418">
    <property type="entry name" value="Nucleoside phosphorylase/phosphoribosyltransferase catalytic domain"/>
    <property type="match status" value="1"/>
</dbReference>
<keyword evidence="3 9" id="KW-0328">Glycosyltransferase</keyword>
<name>A0A511N411_DEIC1</name>
<evidence type="ECO:0000313" key="12">
    <source>
        <dbReference type="EMBL" id="GEM47565.1"/>
    </source>
</evidence>
<dbReference type="PANTHER" id="PTHR43285">
    <property type="entry name" value="ANTHRANILATE PHOSPHORIBOSYLTRANSFERASE"/>
    <property type="match status" value="1"/>
</dbReference>
<dbReference type="AlphaFoldDB" id="A0A511N411"/>